<accession>A0ABP7ERF2</accession>
<dbReference type="Proteomes" id="UP001500523">
    <property type="component" value="Unassembled WGS sequence"/>
</dbReference>
<keyword evidence="1" id="KW-0812">Transmembrane</keyword>
<gene>
    <name evidence="2" type="ORF">GCM10022268_33450</name>
</gene>
<organism evidence="2 3">
    <name type="scientific">Sphingomonas cynarae</name>
    <dbReference type="NCBI Taxonomy" id="930197"/>
    <lineage>
        <taxon>Bacteria</taxon>
        <taxon>Pseudomonadati</taxon>
        <taxon>Pseudomonadota</taxon>
        <taxon>Alphaproteobacteria</taxon>
        <taxon>Sphingomonadales</taxon>
        <taxon>Sphingomonadaceae</taxon>
        <taxon>Sphingomonas</taxon>
    </lineage>
</organism>
<proteinExistence type="predicted"/>
<dbReference type="EMBL" id="BAABBF010000011">
    <property type="protein sequence ID" value="GAA3722585.1"/>
    <property type="molecule type" value="Genomic_DNA"/>
</dbReference>
<dbReference type="RefSeq" id="WP_344694532.1">
    <property type="nucleotide sequence ID" value="NZ_BAABBF010000011.1"/>
</dbReference>
<keyword evidence="3" id="KW-1185">Reference proteome</keyword>
<name>A0ABP7ERF2_9SPHN</name>
<keyword evidence="1" id="KW-1133">Transmembrane helix</keyword>
<evidence type="ECO:0000313" key="3">
    <source>
        <dbReference type="Proteomes" id="UP001500523"/>
    </source>
</evidence>
<evidence type="ECO:0000313" key="2">
    <source>
        <dbReference type="EMBL" id="GAA3722585.1"/>
    </source>
</evidence>
<keyword evidence="1" id="KW-0472">Membrane</keyword>
<evidence type="ECO:0000256" key="1">
    <source>
        <dbReference type="SAM" id="Phobius"/>
    </source>
</evidence>
<comment type="caution">
    <text evidence="2">The sequence shown here is derived from an EMBL/GenBank/DDBJ whole genome shotgun (WGS) entry which is preliminary data.</text>
</comment>
<protein>
    <submittedName>
        <fullName evidence="2">Uncharacterized protein</fullName>
    </submittedName>
</protein>
<reference evidence="3" key="1">
    <citation type="journal article" date="2019" name="Int. J. Syst. Evol. Microbiol.">
        <title>The Global Catalogue of Microorganisms (GCM) 10K type strain sequencing project: providing services to taxonomists for standard genome sequencing and annotation.</title>
        <authorList>
            <consortium name="The Broad Institute Genomics Platform"/>
            <consortium name="The Broad Institute Genome Sequencing Center for Infectious Disease"/>
            <person name="Wu L."/>
            <person name="Ma J."/>
        </authorList>
    </citation>
    <scope>NUCLEOTIDE SEQUENCE [LARGE SCALE GENOMIC DNA]</scope>
    <source>
        <strain evidence="3">JCM 17498</strain>
    </source>
</reference>
<sequence length="89" mass="9811">MLDRDLVKRARANGQSGILVYMGSFAYVLFLGQVSMRAIVRTGEELFTRTIERQANAFDVVVNGNYFGVTNAESSMPFGVTIPLPLPKP</sequence>
<feature type="transmembrane region" description="Helical" evidence="1">
    <location>
        <begin position="20"/>
        <end position="40"/>
    </location>
</feature>